<dbReference type="Pfam" id="PF00075">
    <property type="entry name" value="RNase_H"/>
    <property type="match status" value="1"/>
</dbReference>
<feature type="domain" description="RNase H type-1" evidence="1">
    <location>
        <begin position="92"/>
        <end position="220"/>
    </location>
</feature>
<gene>
    <name evidence="2" type="ORF">NQ315_000454</name>
</gene>
<dbReference type="GO" id="GO:0004523">
    <property type="term" value="F:RNA-DNA hybrid ribonuclease activity"/>
    <property type="evidence" value="ECO:0007669"/>
    <property type="project" value="InterPro"/>
</dbReference>
<sequence>MKSTPTAAMEALLGLPPLHMVVMGEGRMGYFRLQDKPTGIYTRLRHNQIGRHVEVDIGDMGTDYITPKYMFNRDFEISIGDRGDLTEDHYSTLPGITWYTNWSKTEQGTGAGIYSGMRKISLPLGRYTSVFQAEVYALLQCARENNLRASRNKRINILTDSQAALKGLRNHKVTSRLLWECWKQLSDLARHNRVVLLWVPGHSGIKGNEKADKLARKGSSASYIGPEPAVGVSKTMVRSQVKEWVNAQHKEYWNNITRHQHGKIFIREPSAKLTRELLTLSRNKLRIITDLLTGHCALKAHLIKMGLYNGDPNCKLCGRGAESAYHILCECEVLDHRRQAVYGRPSMSPAEYSAHPAAGLYRLVQGSRVLEWVL</sequence>
<protein>
    <recommendedName>
        <fullName evidence="1">RNase H type-1 domain-containing protein</fullName>
    </recommendedName>
</protein>
<dbReference type="GO" id="GO:0003676">
    <property type="term" value="F:nucleic acid binding"/>
    <property type="evidence" value="ECO:0007669"/>
    <property type="project" value="InterPro"/>
</dbReference>
<accession>A0AAV8V791</accession>
<organism evidence="2 3">
    <name type="scientific">Exocentrus adspersus</name>
    <dbReference type="NCBI Taxonomy" id="1586481"/>
    <lineage>
        <taxon>Eukaryota</taxon>
        <taxon>Metazoa</taxon>
        <taxon>Ecdysozoa</taxon>
        <taxon>Arthropoda</taxon>
        <taxon>Hexapoda</taxon>
        <taxon>Insecta</taxon>
        <taxon>Pterygota</taxon>
        <taxon>Neoptera</taxon>
        <taxon>Endopterygota</taxon>
        <taxon>Coleoptera</taxon>
        <taxon>Polyphaga</taxon>
        <taxon>Cucujiformia</taxon>
        <taxon>Chrysomeloidea</taxon>
        <taxon>Cerambycidae</taxon>
        <taxon>Lamiinae</taxon>
        <taxon>Acanthocinini</taxon>
        <taxon>Exocentrus</taxon>
    </lineage>
</organism>
<dbReference type="AlphaFoldDB" id="A0AAV8V791"/>
<evidence type="ECO:0000313" key="3">
    <source>
        <dbReference type="Proteomes" id="UP001159042"/>
    </source>
</evidence>
<evidence type="ECO:0000259" key="1">
    <source>
        <dbReference type="PROSITE" id="PS50879"/>
    </source>
</evidence>
<dbReference type="InterPro" id="IPR002156">
    <property type="entry name" value="RNaseH_domain"/>
</dbReference>
<reference evidence="2 3" key="1">
    <citation type="journal article" date="2023" name="Insect Mol. Biol.">
        <title>Genome sequencing provides insights into the evolution of gene families encoding plant cell wall-degrading enzymes in longhorned beetles.</title>
        <authorList>
            <person name="Shin N.R."/>
            <person name="Okamura Y."/>
            <person name="Kirsch R."/>
            <person name="Pauchet Y."/>
        </authorList>
    </citation>
    <scope>NUCLEOTIDE SEQUENCE [LARGE SCALE GENOMIC DNA]</scope>
    <source>
        <strain evidence="2">EAD_L_NR</strain>
    </source>
</reference>
<comment type="caution">
    <text evidence="2">The sequence shown here is derived from an EMBL/GenBank/DDBJ whole genome shotgun (WGS) entry which is preliminary data.</text>
</comment>
<evidence type="ECO:0000313" key="2">
    <source>
        <dbReference type="EMBL" id="KAJ8910050.1"/>
    </source>
</evidence>
<proteinExistence type="predicted"/>
<dbReference type="Gene3D" id="3.30.420.10">
    <property type="entry name" value="Ribonuclease H-like superfamily/Ribonuclease H"/>
    <property type="match status" value="1"/>
</dbReference>
<dbReference type="SUPFAM" id="SSF53098">
    <property type="entry name" value="Ribonuclease H-like"/>
    <property type="match status" value="1"/>
</dbReference>
<dbReference type="InterPro" id="IPR036397">
    <property type="entry name" value="RNaseH_sf"/>
</dbReference>
<dbReference type="EMBL" id="JANEYG010000363">
    <property type="protein sequence ID" value="KAJ8910050.1"/>
    <property type="molecule type" value="Genomic_DNA"/>
</dbReference>
<dbReference type="Proteomes" id="UP001159042">
    <property type="component" value="Unassembled WGS sequence"/>
</dbReference>
<keyword evidence="3" id="KW-1185">Reference proteome</keyword>
<dbReference type="CDD" id="cd09276">
    <property type="entry name" value="Rnase_HI_RT_non_LTR"/>
    <property type="match status" value="1"/>
</dbReference>
<name>A0AAV8V791_9CUCU</name>
<dbReference type="PROSITE" id="PS50879">
    <property type="entry name" value="RNASE_H_1"/>
    <property type="match status" value="1"/>
</dbReference>
<dbReference type="InterPro" id="IPR012337">
    <property type="entry name" value="RNaseH-like_sf"/>
</dbReference>